<keyword evidence="1" id="KW-0732">Signal</keyword>
<protein>
    <submittedName>
        <fullName evidence="2">Uncharacterized protein DUF3872</fullName>
    </submittedName>
</protein>
<evidence type="ECO:0000313" key="2">
    <source>
        <dbReference type="EMBL" id="POS00899.1"/>
    </source>
</evidence>
<dbReference type="RefSeq" id="WP_103726856.1">
    <property type="nucleotide sequence ID" value="NZ_PQNY01000017.1"/>
</dbReference>
<accession>A0A2S4N584</accession>
<sequence length="141" mass="15502">MKNYKVTHKLAFIILFILSIVACTENDEVQNEVTNEPVIFTAVTQAECMVNQSIPINFTLTPPVTTSNTTYLMNYVLSSGTGYLIDLNSTILPQGVYDDVTIGNFTYTYYPTTAGTHTLTFKLMDSNGAIYTATVTITVSS</sequence>
<feature type="chain" id="PRO_5015441151" evidence="1">
    <location>
        <begin position="23"/>
        <end position="141"/>
    </location>
</feature>
<dbReference type="Proteomes" id="UP000237056">
    <property type="component" value="Unassembled WGS sequence"/>
</dbReference>
<evidence type="ECO:0000256" key="1">
    <source>
        <dbReference type="SAM" id="SignalP"/>
    </source>
</evidence>
<dbReference type="Gene3D" id="2.60.40.2410">
    <property type="entry name" value="Uncharacterised protein PF12988, DUF3872"/>
    <property type="match status" value="1"/>
</dbReference>
<feature type="signal peptide" evidence="1">
    <location>
        <begin position="1"/>
        <end position="22"/>
    </location>
</feature>
<organism evidence="2 3">
    <name type="scientific">Flavobacterium croceum DSM 17960</name>
    <dbReference type="NCBI Taxonomy" id="1121886"/>
    <lineage>
        <taxon>Bacteria</taxon>
        <taxon>Pseudomonadati</taxon>
        <taxon>Bacteroidota</taxon>
        <taxon>Flavobacteriia</taxon>
        <taxon>Flavobacteriales</taxon>
        <taxon>Flavobacteriaceae</taxon>
        <taxon>Flavobacterium</taxon>
    </lineage>
</organism>
<dbReference type="EMBL" id="PQNY01000017">
    <property type="protein sequence ID" value="POS00899.1"/>
    <property type="molecule type" value="Genomic_DNA"/>
</dbReference>
<keyword evidence="3" id="KW-1185">Reference proteome</keyword>
<proteinExistence type="predicted"/>
<comment type="caution">
    <text evidence="2">The sequence shown here is derived from an EMBL/GenBank/DDBJ whole genome shotgun (WGS) entry which is preliminary data.</text>
</comment>
<dbReference type="InterPro" id="IPR038707">
    <property type="entry name" value="TraQ_sf"/>
</dbReference>
<gene>
    <name evidence="2" type="ORF">Q361_1172</name>
</gene>
<dbReference type="AlphaFoldDB" id="A0A2S4N584"/>
<dbReference type="PROSITE" id="PS51257">
    <property type="entry name" value="PROKAR_LIPOPROTEIN"/>
    <property type="match status" value="1"/>
</dbReference>
<evidence type="ECO:0000313" key="3">
    <source>
        <dbReference type="Proteomes" id="UP000237056"/>
    </source>
</evidence>
<reference evidence="2 3" key="1">
    <citation type="submission" date="2018-01" db="EMBL/GenBank/DDBJ databases">
        <title>Genomic Encyclopedia of Type Strains, Phase I: the one thousand microbial genomes (KMG-I) project.</title>
        <authorList>
            <person name="Goeker M."/>
        </authorList>
    </citation>
    <scope>NUCLEOTIDE SEQUENCE [LARGE SCALE GENOMIC DNA]</scope>
    <source>
        <strain evidence="2 3">DSM 17960</strain>
    </source>
</reference>
<name>A0A2S4N584_9FLAO</name>